<comment type="similarity">
    <text evidence="10">Belongs to the insect chemoreceptor superfamily. Heteromeric odorant receptor channel (TC 1.A.69) family.</text>
</comment>
<keyword evidence="2" id="KW-1003">Cell membrane</keyword>
<evidence type="ECO:0000256" key="10">
    <source>
        <dbReference type="RuleBase" id="RU351113"/>
    </source>
</evidence>
<accession>A0AAW2FJZ2</accession>
<dbReference type="GO" id="GO:0004984">
    <property type="term" value="F:olfactory receptor activity"/>
    <property type="evidence" value="ECO:0007669"/>
    <property type="project" value="InterPro"/>
</dbReference>
<keyword evidence="4 10" id="KW-0812">Transmembrane</keyword>
<keyword evidence="12" id="KW-1185">Reference proteome</keyword>
<name>A0AAW2FJZ2_9HYME</name>
<dbReference type="GO" id="GO:0007165">
    <property type="term" value="P:signal transduction"/>
    <property type="evidence" value="ECO:0007669"/>
    <property type="project" value="UniProtKB-KW"/>
</dbReference>
<evidence type="ECO:0000256" key="5">
    <source>
        <dbReference type="ARBA" id="ARBA00022725"/>
    </source>
</evidence>
<dbReference type="Pfam" id="PF02949">
    <property type="entry name" value="7tm_6"/>
    <property type="match status" value="1"/>
</dbReference>
<reference evidence="11 12" key="1">
    <citation type="submission" date="2023-03" db="EMBL/GenBank/DDBJ databases">
        <title>High recombination rates correlate with genetic variation in Cardiocondyla obscurior ants.</title>
        <authorList>
            <person name="Errbii M."/>
        </authorList>
    </citation>
    <scope>NUCLEOTIDE SEQUENCE [LARGE SCALE GENOMIC DNA]</scope>
    <source>
        <strain evidence="11">Alpha-2009</strain>
        <tissue evidence="11">Whole body</tissue>
    </source>
</reference>
<keyword evidence="9 10" id="KW-0807">Transducer</keyword>
<evidence type="ECO:0000256" key="8">
    <source>
        <dbReference type="ARBA" id="ARBA00023170"/>
    </source>
</evidence>
<evidence type="ECO:0000256" key="4">
    <source>
        <dbReference type="ARBA" id="ARBA00022692"/>
    </source>
</evidence>
<feature type="transmembrane region" description="Helical" evidence="10">
    <location>
        <begin position="69"/>
        <end position="87"/>
    </location>
</feature>
<feature type="transmembrane region" description="Helical" evidence="10">
    <location>
        <begin position="274"/>
        <end position="293"/>
    </location>
</feature>
<keyword evidence="7 10" id="KW-0472">Membrane</keyword>
<dbReference type="GO" id="GO:0005886">
    <property type="term" value="C:plasma membrane"/>
    <property type="evidence" value="ECO:0007669"/>
    <property type="project" value="UniProtKB-SubCell"/>
</dbReference>
<protein>
    <recommendedName>
        <fullName evidence="10">Odorant receptor</fullName>
    </recommendedName>
</protein>
<comment type="caution">
    <text evidence="11">The sequence shown here is derived from an EMBL/GenBank/DDBJ whole genome shotgun (WGS) entry which is preliminary data.</text>
</comment>
<feature type="transmembrane region" description="Helical" evidence="10">
    <location>
        <begin position="36"/>
        <end position="57"/>
    </location>
</feature>
<feature type="transmembrane region" description="Helical" evidence="10">
    <location>
        <begin position="245"/>
        <end position="262"/>
    </location>
</feature>
<dbReference type="InterPro" id="IPR004117">
    <property type="entry name" value="7tm6_olfct_rcpt"/>
</dbReference>
<comment type="subcellular location">
    <subcellularLocation>
        <location evidence="1 10">Cell membrane</location>
        <topology evidence="1 10">Multi-pass membrane protein</topology>
    </subcellularLocation>
</comment>
<evidence type="ECO:0000256" key="2">
    <source>
        <dbReference type="ARBA" id="ARBA00022475"/>
    </source>
</evidence>
<dbReference type="GO" id="GO:0005549">
    <property type="term" value="F:odorant binding"/>
    <property type="evidence" value="ECO:0007669"/>
    <property type="project" value="InterPro"/>
</dbReference>
<evidence type="ECO:0000256" key="9">
    <source>
        <dbReference type="ARBA" id="ARBA00023224"/>
    </source>
</evidence>
<dbReference type="AlphaFoldDB" id="A0AAW2FJZ2"/>
<feature type="transmembrane region" description="Helical" evidence="10">
    <location>
        <begin position="124"/>
        <end position="145"/>
    </location>
</feature>
<evidence type="ECO:0000256" key="7">
    <source>
        <dbReference type="ARBA" id="ARBA00023136"/>
    </source>
</evidence>
<dbReference type="EMBL" id="JADYXP020000010">
    <property type="protein sequence ID" value="KAL0116259.1"/>
    <property type="molecule type" value="Genomic_DNA"/>
</dbReference>
<evidence type="ECO:0000256" key="6">
    <source>
        <dbReference type="ARBA" id="ARBA00022989"/>
    </source>
</evidence>
<dbReference type="PANTHER" id="PTHR21137:SF35">
    <property type="entry name" value="ODORANT RECEPTOR 19A-RELATED"/>
    <property type="match status" value="1"/>
</dbReference>
<proteinExistence type="inferred from homology"/>
<evidence type="ECO:0000256" key="3">
    <source>
        <dbReference type="ARBA" id="ARBA00022606"/>
    </source>
</evidence>
<keyword evidence="6 10" id="KW-1133">Transmembrane helix</keyword>
<evidence type="ECO:0000313" key="11">
    <source>
        <dbReference type="EMBL" id="KAL0116259.1"/>
    </source>
</evidence>
<sequence length="369" mass="43673">MHILKLTYTIVMISGCFRPQSWTSLFKRTVYNIYRLYVITMLYTFTILQIMDIILYVDNPDDFTNNINMMLTILASCYKIFIMCLNYENIVALINYLTEEPFKPLDTNEMKIRRQYDKIIRNNTFRYSALVATTCTFVISSSIFTDFRQKRLKYREWIPYDYSSYVIFCLTYAQQMLSACHSAVVNVATDSLMCGFLMHICCQIEILEYRLKKILSNQLTMGYCVRHHNRIFEFAQIVNIKFTKIIGFQFMASMMIICSNLYQLTKSTLNTDHFSLIMYTCCMLTQIFIYCWFGNKVKLKSLQLTDSIFQMEWPLVDNNIKKSLLIIMKRSMEPIEISTVYILTMNLDSFVTLLKTSYSVYNLLTRVQE</sequence>
<dbReference type="Proteomes" id="UP001430953">
    <property type="component" value="Unassembled WGS sequence"/>
</dbReference>
<keyword evidence="3 10" id="KW-0716">Sensory transduction</keyword>
<evidence type="ECO:0000313" key="12">
    <source>
        <dbReference type="Proteomes" id="UP001430953"/>
    </source>
</evidence>
<gene>
    <name evidence="11" type="ORF">PUN28_011237</name>
</gene>
<dbReference type="PROSITE" id="PS51257">
    <property type="entry name" value="PROKAR_LIPOPROTEIN"/>
    <property type="match status" value="1"/>
</dbReference>
<comment type="caution">
    <text evidence="10">Lacks conserved residue(s) required for the propagation of feature annotation.</text>
</comment>
<evidence type="ECO:0000256" key="1">
    <source>
        <dbReference type="ARBA" id="ARBA00004651"/>
    </source>
</evidence>
<keyword evidence="5 10" id="KW-0552">Olfaction</keyword>
<keyword evidence="8 10" id="KW-0675">Receptor</keyword>
<feature type="transmembrane region" description="Helical" evidence="10">
    <location>
        <begin position="165"/>
        <end position="188"/>
    </location>
</feature>
<organism evidence="11 12">
    <name type="scientific">Cardiocondyla obscurior</name>
    <dbReference type="NCBI Taxonomy" id="286306"/>
    <lineage>
        <taxon>Eukaryota</taxon>
        <taxon>Metazoa</taxon>
        <taxon>Ecdysozoa</taxon>
        <taxon>Arthropoda</taxon>
        <taxon>Hexapoda</taxon>
        <taxon>Insecta</taxon>
        <taxon>Pterygota</taxon>
        <taxon>Neoptera</taxon>
        <taxon>Endopterygota</taxon>
        <taxon>Hymenoptera</taxon>
        <taxon>Apocrita</taxon>
        <taxon>Aculeata</taxon>
        <taxon>Formicoidea</taxon>
        <taxon>Formicidae</taxon>
        <taxon>Myrmicinae</taxon>
        <taxon>Cardiocondyla</taxon>
    </lineage>
</organism>
<dbReference type="PANTHER" id="PTHR21137">
    <property type="entry name" value="ODORANT RECEPTOR"/>
    <property type="match status" value="1"/>
</dbReference>